<dbReference type="Proteomes" id="UP000054558">
    <property type="component" value="Unassembled WGS sequence"/>
</dbReference>
<gene>
    <name evidence="5" type="ORF">KFL_001510160</name>
</gene>
<feature type="compositionally biased region" description="Acidic residues" evidence="4">
    <location>
        <begin position="182"/>
        <end position="196"/>
    </location>
</feature>
<organism evidence="5 6">
    <name type="scientific">Klebsormidium nitens</name>
    <name type="common">Green alga</name>
    <name type="synonym">Ulothrix nitens</name>
    <dbReference type="NCBI Taxonomy" id="105231"/>
    <lineage>
        <taxon>Eukaryota</taxon>
        <taxon>Viridiplantae</taxon>
        <taxon>Streptophyta</taxon>
        <taxon>Klebsormidiophyceae</taxon>
        <taxon>Klebsormidiales</taxon>
        <taxon>Klebsormidiaceae</taxon>
        <taxon>Klebsormidium</taxon>
    </lineage>
</organism>
<reference evidence="5 6" key="1">
    <citation type="journal article" date="2014" name="Nat. Commun.">
        <title>Klebsormidium flaccidum genome reveals primary factors for plant terrestrial adaptation.</title>
        <authorList>
            <person name="Hori K."/>
            <person name="Maruyama F."/>
            <person name="Fujisawa T."/>
            <person name="Togashi T."/>
            <person name="Yamamoto N."/>
            <person name="Seo M."/>
            <person name="Sato S."/>
            <person name="Yamada T."/>
            <person name="Mori H."/>
            <person name="Tajima N."/>
            <person name="Moriyama T."/>
            <person name="Ikeuchi M."/>
            <person name="Watanabe M."/>
            <person name="Wada H."/>
            <person name="Kobayashi K."/>
            <person name="Saito M."/>
            <person name="Masuda T."/>
            <person name="Sasaki-Sekimoto Y."/>
            <person name="Mashiguchi K."/>
            <person name="Awai K."/>
            <person name="Shimojima M."/>
            <person name="Masuda S."/>
            <person name="Iwai M."/>
            <person name="Nobusawa T."/>
            <person name="Narise T."/>
            <person name="Kondo S."/>
            <person name="Saito H."/>
            <person name="Sato R."/>
            <person name="Murakawa M."/>
            <person name="Ihara Y."/>
            <person name="Oshima-Yamada Y."/>
            <person name="Ohtaka K."/>
            <person name="Satoh M."/>
            <person name="Sonobe K."/>
            <person name="Ishii M."/>
            <person name="Ohtani R."/>
            <person name="Kanamori-Sato M."/>
            <person name="Honoki R."/>
            <person name="Miyazaki D."/>
            <person name="Mochizuki H."/>
            <person name="Umetsu J."/>
            <person name="Higashi K."/>
            <person name="Shibata D."/>
            <person name="Kamiya Y."/>
            <person name="Sato N."/>
            <person name="Nakamura Y."/>
            <person name="Tabata S."/>
            <person name="Ida S."/>
            <person name="Kurokawa K."/>
            <person name="Ohta H."/>
        </authorList>
    </citation>
    <scope>NUCLEOTIDE SEQUENCE [LARGE SCALE GENOMIC DNA]</scope>
    <source>
        <strain evidence="5 6">NIES-2285</strain>
    </source>
</reference>
<evidence type="ECO:0000256" key="1">
    <source>
        <dbReference type="ARBA" id="ARBA00022737"/>
    </source>
</evidence>
<proteinExistence type="predicted"/>
<evidence type="ECO:0000313" key="6">
    <source>
        <dbReference type="Proteomes" id="UP000054558"/>
    </source>
</evidence>
<feature type="compositionally biased region" description="Basic and acidic residues" evidence="4">
    <location>
        <begin position="41"/>
        <end position="50"/>
    </location>
</feature>
<keyword evidence="6" id="KW-1185">Reference proteome</keyword>
<feature type="region of interest" description="Disordered" evidence="4">
    <location>
        <begin position="1"/>
        <end position="235"/>
    </location>
</feature>
<dbReference type="InterPro" id="IPR011990">
    <property type="entry name" value="TPR-like_helical_dom_sf"/>
</dbReference>
<dbReference type="PANTHER" id="PTHR46862:SF3">
    <property type="entry name" value="OS07G0661900 PROTEIN"/>
    <property type="match status" value="1"/>
</dbReference>
<keyword evidence="3" id="KW-0175">Coiled coil</keyword>
<evidence type="ECO:0000256" key="3">
    <source>
        <dbReference type="SAM" id="Coils"/>
    </source>
</evidence>
<keyword evidence="1" id="KW-0677">Repeat</keyword>
<sequence>MVGAQVSSSRSAASEANAESSGESARQRDSGLMLTGTVREGALDLSRDDMCASATTNPSPLVGNPLDNREVTGSGDGTTGERGVSGIVADASNSQSHLDQEMYASTLGQSGQEDFSEEAPAPFKGAAHNNESIGEHLDLVDDVPEGHTELRSFGQWGEEPRRPAKRSKRKQYVWPELRTAENEEPDYEYLEVDPSELPERRTSSQKASSSGRAIKYTAPKAKNRGQKSTASVKREPSAAAQACLTLLSEYQDPGYLPYEEFRDTLREWVNEQAPRRADGMDVLRALLDYRETQVFIRVAEHFMKEGWFRSNLADHNKLLNVFVKNGFFLKAENRYRKMLSKGIQPDRTTYTLMIQHYGLWKRPDRAEELFLEMKTRNIHPNEDTFVALMGALTKAGRLVEAERLLKSMRKSRCPRGPAAYVTLMEAYGREEEPEEAERVFLMLQADGIPLDRAAYLGLMHVYSDLRKPHHVERVFRDMLAQRILPDETSYLVLIDSYRAAGLGKNCERLMEEMKLLGLSPYKAAALIMEAYGKEQLFSEAERILTDLQATTGRKPGVMHYNALLASYGRHGLHKDAMKVFDWMTSAGVALNQRSHVLILDLFDRTGRKANLRAAFRAMQSDGFGLEFEVAQEAVNDYRASIAEYELEAEEEREERLRKRAERTARFMEKWDTWSRELDELDAEIAEVELAAERRMDKWADRTRTY</sequence>
<accession>A0A1Y1HZA3</accession>
<dbReference type="PANTHER" id="PTHR46862">
    <property type="entry name" value="OS07G0661900 PROTEIN"/>
    <property type="match status" value="1"/>
</dbReference>
<name>A0A1Y1HZA3_KLENI</name>
<feature type="repeat" description="PPR" evidence="2">
    <location>
        <begin position="556"/>
        <end position="590"/>
    </location>
</feature>
<dbReference type="AlphaFoldDB" id="A0A1Y1HZA3"/>
<dbReference type="OMA" id="NHESYTA"/>
<feature type="coiled-coil region" evidence="3">
    <location>
        <begin position="627"/>
        <end position="697"/>
    </location>
</feature>
<dbReference type="Pfam" id="PF13812">
    <property type="entry name" value="PPR_3"/>
    <property type="match status" value="1"/>
</dbReference>
<dbReference type="EMBL" id="DF237100">
    <property type="protein sequence ID" value="GAQ83513.1"/>
    <property type="molecule type" value="Genomic_DNA"/>
</dbReference>
<dbReference type="Pfam" id="PF01535">
    <property type="entry name" value="PPR"/>
    <property type="match status" value="2"/>
</dbReference>
<feature type="repeat" description="PPR" evidence="2">
    <location>
        <begin position="416"/>
        <end position="450"/>
    </location>
</feature>
<feature type="repeat" description="PPR" evidence="2">
    <location>
        <begin position="486"/>
        <end position="520"/>
    </location>
</feature>
<feature type="repeat" description="PPR" evidence="2">
    <location>
        <begin position="311"/>
        <end position="345"/>
    </location>
</feature>
<dbReference type="STRING" id="105231.A0A1Y1HZA3"/>
<feature type="compositionally biased region" description="Low complexity" evidence="4">
    <location>
        <begin position="7"/>
        <end position="24"/>
    </location>
</feature>
<feature type="repeat" description="PPR" evidence="2">
    <location>
        <begin position="381"/>
        <end position="415"/>
    </location>
</feature>
<dbReference type="Pfam" id="PF13041">
    <property type="entry name" value="PPR_2"/>
    <property type="match status" value="1"/>
</dbReference>
<feature type="repeat" description="PPR" evidence="2">
    <location>
        <begin position="346"/>
        <end position="380"/>
    </location>
</feature>
<evidence type="ECO:0000313" key="5">
    <source>
        <dbReference type="EMBL" id="GAQ83513.1"/>
    </source>
</evidence>
<evidence type="ECO:0000256" key="2">
    <source>
        <dbReference type="PROSITE-ProRule" id="PRU00708"/>
    </source>
</evidence>
<dbReference type="NCBIfam" id="TIGR00756">
    <property type="entry name" value="PPR"/>
    <property type="match status" value="6"/>
</dbReference>
<dbReference type="PROSITE" id="PS51375">
    <property type="entry name" value="PPR"/>
    <property type="match status" value="7"/>
</dbReference>
<evidence type="ECO:0000256" key="4">
    <source>
        <dbReference type="SAM" id="MobiDB-lite"/>
    </source>
</evidence>
<dbReference type="OrthoDB" id="185373at2759"/>
<protein>
    <submittedName>
        <fullName evidence="5">Putative Pentatricopeptide repeat domain containing protein</fullName>
    </submittedName>
</protein>
<feature type="compositionally biased region" description="Basic and acidic residues" evidence="4">
    <location>
        <begin position="133"/>
        <end position="150"/>
    </location>
</feature>
<dbReference type="Gene3D" id="1.25.40.10">
    <property type="entry name" value="Tetratricopeptide repeat domain"/>
    <property type="match status" value="3"/>
</dbReference>
<feature type="repeat" description="PPR" evidence="2">
    <location>
        <begin position="451"/>
        <end position="485"/>
    </location>
</feature>
<dbReference type="InterPro" id="IPR002885">
    <property type="entry name" value="PPR_rpt"/>
</dbReference>